<dbReference type="InterPro" id="IPR057326">
    <property type="entry name" value="KR_dom"/>
</dbReference>
<dbReference type="PANTHER" id="PTHR24321">
    <property type="entry name" value="DEHYDROGENASES, SHORT CHAIN"/>
    <property type="match status" value="1"/>
</dbReference>
<dbReference type="GO" id="GO:0016491">
    <property type="term" value="F:oxidoreductase activity"/>
    <property type="evidence" value="ECO:0007669"/>
    <property type="project" value="UniProtKB-KW"/>
</dbReference>
<evidence type="ECO:0000313" key="6">
    <source>
        <dbReference type="Proteomes" id="UP000184501"/>
    </source>
</evidence>
<dbReference type="FunFam" id="3.40.50.720:FF:000084">
    <property type="entry name" value="Short-chain dehydrogenase reductase"/>
    <property type="match status" value="1"/>
</dbReference>
<comment type="similarity">
    <text evidence="1">Belongs to the short-chain dehydrogenases/reductases (SDR) family.</text>
</comment>
<dbReference type="AlphaFoldDB" id="A0A1M5B6X6"/>
<protein>
    <submittedName>
        <fullName evidence="5">NAD(P)-dependent dehydrogenase, short-chain alcohol dehydrogenase family</fullName>
    </submittedName>
</protein>
<dbReference type="InterPro" id="IPR020904">
    <property type="entry name" value="Sc_DH/Rdtase_CS"/>
</dbReference>
<dbReference type="PROSITE" id="PS00061">
    <property type="entry name" value="ADH_SHORT"/>
    <property type="match status" value="1"/>
</dbReference>
<proteinExistence type="inferred from homology"/>
<dbReference type="CDD" id="cd05233">
    <property type="entry name" value="SDR_c"/>
    <property type="match status" value="1"/>
</dbReference>
<evidence type="ECO:0000313" key="5">
    <source>
        <dbReference type="EMBL" id="SHF38301.1"/>
    </source>
</evidence>
<dbReference type="PANTHER" id="PTHR24321:SF8">
    <property type="entry name" value="ESTRADIOL 17-BETA-DEHYDROGENASE 8-RELATED"/>
    <property type="match status" value="1"/>
</dbReference>
<accession>A0A1M5B6X6</accession>
<feature type="domain" description="Ketoreductase" evidence="4">
    <location>
        <begin position="8"/>
        <end position="149"/>
    </location>
</feature>
<dbReference type="STRING" id="2017.SAMN05444320_103430"/>
<organism evidence="5 6">
    <name type="scientific">Streptoalloteichus hindustanus</name>
    <dbReference type="NCBI Taxonomy" id="2017"/>
    <lineage>
        <taxon>Bacteria</taxon>
        <taxon>Bacillati</taxon>
        <taxon>Actinomycetota</taxon>
        <taxon>Actinomycetes</taxon>
        <taxon>Pseudonocardiales</taxon>
        <taxon>Pseudonocardiaceae</taxon>
        <taxon>Streptoalloteichus</taxon>
    </lineage>
</organism>
<dbReference type="SMART" id="SM00822">
    <property type="entry name" value="PKS_KR"/>
    <property type="match status" value="1"/>
</dbReference>
<evidence type="ECO:0000256" key="2">
    <source>
        <dbReference type="ARBA" id="ARBA00023002"/>
    </source>
</evidence>
<evidence type="ECO:0000256" key="1">
    <source>
        <dbReference type="ARBA" id="ARBA00006484"/>
    </source>
</evidence>
<sequence>MSTSFAGKVVLVTGAGSGIGRHIAVSFGRAGATVVVAGRSAEPLARTVELVEAEGATGSYVTVDVTNEADVARMVETAVARHGGLHVAVNNAGVLGTPAPLGELAEAEWNAVLATNLTGAWLSMKHEIAHMRANGGGAIVNVASNLGPHMARQNMGAYGVSKAGVVVMTKTAALEYIGEGVRINAVSLGAVDTSMSMKPGETEEDRAARMREAVPAGRVATTEEIAATVRWLASPESSFLVGHDVVVDGGASL</sequence>
<keyword evidence="3" id="KW-0520">NAD</keyword>
<keyword evidence="6" id="KW-1185">Reference proteome</keyword>
<dbReference type="PRINTS" id="PR00081">
    <property type="entry name" value="GDHRDH"/>
</dbReference>
<reference evidence="5 6" key="1">
    <citation type="submission" date="2016-11" db="EMBL/GenBank/DDBJ databases">
        <authorList>
            <person name="Jaros S."/>
            <person name="Januszkiewicz K."/>
            <person name="Wedrychowicz H."/>
        </authorList>
    </citation>
    <scope>NUCLEOTIDE SEQUENCE [LARGE SCALE GENOMIC DNA]</scope>
    <source>
        <strain evidence="5 6">DSM 44523</strain>
    </source>
</reference>
<dbReference type="InterPro" id="IPR036291">
    <property type="entry name" value="NAD(P)-bd_dom_sf"/>
</dbReference>
<keyword evidence="2" id="KW-0560">Oxidoreductase</keyword>
<dbReference type="EMBL" id="FQVN01000003">
    <property type="protein sequence ID" value="SHF38301.1"/>
    <property type="molecule type" value="Genomic_DNA"/>
</dbReference>
<dbReference type="PRINTS" id="PR00080">
    <property type="entry name" value="SDRFAMILY"/>
</dbReference>
<dbReference type="RefSeq" id="WP_073481873.1">
    <property type="nucleotide sequence ID" value="NZ_FQVN01000003.1"/>
</dbReference>
<dbReference type="Pfam" id="PF13561">
    <property type="entry name" value="adh_short_C2"/>
    <property type="match status" value="1"/>
</dbReference>
<evidence type="ECO:0000256" key="3">
    <source>
        <dbReference type="ARBA" id="ARBA00023027"/>
    </source>
</evidence>
<evidence type="ECO:0000259" key="4">
    <source>
        <dbReference type="SMART" id="SM00822"/>
    </source>
</evidence>
<dbReference type="InterPro" id="IPR002347">
    <property type="entry name" value="SDR_fam"/>
</dbReference>
<name>A0A1M5B6X6_STRHI</name>
<dbReference type="SUPFAM" id="SSF51735">
    <property type="entry name" value="NAD(P)-binding Rossmann-fold domains"/>
    <property type="match status" value="1"/>
</dbReference>
<dbReference type="Proteomes" id="UP000184501">
    <property type="component" value="Unassembled WGS sequence"/>
</dbReference>
<dbReference type="OrthoDB" id="517007at2"/>
<dbReference type="Gene3D" id="3.40.50.720">
    <property type="entry name" value="NAD(P)-binding Rossmann-like Domain"/>
    <property type="match status" value="1"/>
</dbReference>
<gene>
    <name evidence="5" type="ORF">SAMN05444320_103430</name>
</gene>